<organism evidence="2 3">
    <name type="scientific">Mobilitalea sibirica</name>
    <dbReference type="NCBI Taxonomy" id="1462919"/>
    <lineage>
        <taxon>Bacteria</taxon>
        <taxon>Bacillati</taxon>
        <taxon>Bacillota</taxon>
        <taxon>Clostridia</taxon>
        <taxon>Lachnospirales</taxon>
        <taxon>Lachnospiraceae</taxon>
        <taxon>Mobilitalea</taxon>
    </lineage>
</organism>
<dbReference type="PANTHER" id="PTHR43155:SF2">
    <property type="entry name" value="CYCLIC DI-GMP PHOSPHODIESTERASE PA4108"/>
    <property type="match status" value="1"/>
</dbReference>
<proteinExistence type="predicted"/>
<dbReference type="Pfam" id="PF01966">
    <property type="entry name" value="HD"/>
    <property type="match status" value="1"/>
</dbReference>
<dbReference type="Gene3D" id="1.10.3210.10">
    <property type="entry name" value="Hypothetical protein af1432"/>
    <property type="match status" value="1"/>
</dbReference>
<feature type="domain" description="HD" evidence="1">
    <location>
        <begin position="125"/>
        <end position="232"/>
    </location>
</feature>
<evidence type="ECO:0000313" key="3">
    <source>
        <dbReference type="Proteomes" id="UP000623269"/>
    </source>
</evidence>
<dbReference type="InterPro" id="IPR006674">
    <property type="entry name" value="HD_domain"/>
</dbReference>
<dbReference type="CDD" id="cd00077">
    <property type="entry name" value="HDc"/>
    <property type="match status" value="1"/>
</dbReference>
<dbReference type="EMBL" id="JAEAGR010000003">
    <property type="protein sequence ID" value="MBH1939980.1"/>
    <property type="molecule type" value="Genomic_DNA"/>
</dbReference>
<reference evidence="2" key="1">
    <citation type="submission" date="2020-12" db="EMBL/GenBank/DDBJ databases">
        <title>M. sibirica DSM 26468T genome.</title>
        <authorList>
            <person name="Thieme N."/>
            <person name="Rettenmaier R."/>
            <person name="Zverlov V."/>
            <person name="Liebl W."/>
        </authorList>
    </citation>
    <scope>NUCLEOTIDE SEQUENCE</scope>
    <source>
        <strain evidence="2">DSM 26468</strain>
    </source>
</reference>
<dbReference type="AlphaFoldDB" id="A0A8J7H848"/>
<keyword evidence="3" id="KW-1185">Reference proteome</keyword>
<gene>
    <name evidence="2" type="ORF">I5677_03600</name>
</gene>
<sequence>MRLAKLDEDLTHKKLAISIKSKDGRKLISEGAVLSGRIIERLRESGLTAVYIEDDNYDILLQETLDNDKRAVVYNKLQDIYSKVEKNEFNSIDLLRFIRLYLLPEIKCEPVSIPADQVMDKDDMIQHSINVAILSIRTASVLGHNMEKIELMAFVSLMHDIGKLLKNRDVKLKEIPHYEVAYEFLKRKNCTVLTYMAVRFQEEFYNGSGKYKVDGQKQIDLAKILSICDFYETLLRTSNLMPYECFEETQALVNTRFDPNVFEAFRDSLYIYPVGLPVKLNNKDEGIIIRQNQSYPLRPVIKSLDKYYNLMENLSLFIEQVAI</sequence>
<comment type="caution">
    <text evidence="2">The sequence shown here is derived from an EMBL/GenBank/DDBJ whole genome shotgun (WGS) entry which is preliminary data.</text>
</comment>
<evidence type="ECO:0000259" key="1">
    <source>
        <dbReference type="Pfam" id="PF01966"/>
    </source>
</evidence>
<evidence type="ECO:0000313" key="2">
    <source>
        <dbReference type="EMBL" id="MBH1939980.1"/>
    </source>
</evidence>
<protein>
    <submittedName>
        <fullName evidence="2">HD domain-containing protein</fullName>
    </submittedName>
</protein>
<dbReference type="InterPro" id="IPR003607">
    <property type="entry name" value="HD/PDEase_dom"/>
</dbReference>
<dbReference type="RefSeq" id="WP_197660208.1">
    <property type="nucleotide sequence ID" value="NZ_JAEAGR010000003.1"/>
</dbReference>
<dbReference type="Proteomes" id="UP000623269">
    <property type="component" value="Unassembled WGS sequence"/>
</dbReference>
<accession>A0A8J7H848</accession>
<dbReference type="PANTHER" id="PTHR43155">
    <property type="entry name" value="CYCLIC DI-GMP PHOSPHODIESTERASE PA4108-RELATED"/>
    <property type="match status" value="1"/>
</dbReference>
<dbReference type="SUPFAM" id="SSF109604">
    <property type="entry name" value="HD-domain/PDEase-like"/>
    <property type="match status" value="1"/>
</dbReference>
<name>A0A8J7H848_9FIRM</name>